<dbReference type="Proteomes" id="UP000697710">
    <property type="component" value="Unassembled WGS sequence"/>
</dbReference>
<sequence length="481" mass="53531">MSTATAERVYEFTLPLSTPAELELFLWACFGVRIPNVRVCPNHRSPWEALCAAFFAESPVVVWKASRGFGGKSHLLSALGLCEAIGLGVDVNILGGSGEQSERVHETMGKFWFHEDAPRELLTGDPTAQRTKLSTGATITALTASQKSVRGPHPTRLRLDEVDEMDQAILDAALGQTMDKGSIRANVVCSSTHQHSDGTMSAILREADKRGWPVFEWCFQECMAGENAWLDRDQVERKRATVPRAMWEAEYELQEPNPASRAIDSGAVAQCFDRGLGEYYPDEGQELTIEEPERGGRYGTGADWGRKRHYTVIDTGRKDTSGLIHRVAWRHSTRRPWPILTGYLNGRLDRYPGAAAHDATGIGDVVDVFIQDGVEPFLFVGRERENLLTEYINAIERGEIVGPFIDVAEREHRLASVEDVFYREGHLPDSIAAGALMYRAIKMGSGIRLSDVRGMAERPKHEPADDWEDASEYAGAWELDR</sequence>
<evidence type="ECO:0000313" key="1">
    <source>
        <dbReference type="EMBL" id="MCA9726038.1"/>
    </source>
</evidence>
<accession>A0A956LVB6</accession>
<comment type="caution">
    <text evidence="1">The sequence shown here is derived from an EMBL/GenBank/DDBJ whole genome shotgun (WGS) entry which is preliminary data.</text>
</comment>
<organism evidence="1 2">
    <name type="scientific">Eiseniibacteriota bacterium</name>
    <dbReference type="NCBI Taxonomy" id="2212470"/>
    <lineage>
        <taxon>Bacteria</taxon>
        <taxon>Candidatus Eiseniibacteriota</taxon>
    </lineage>
</organism>
<reference evidence="1" key="2">
    <citation type="journal article" date="2021" name="Microbiome">
        <title>Successional dynamics and alternative stable states in a saline activated sludge microbial community over 9 years.</title>
        <authorList>
            <person name="Wang Y."/>
            <person name="Ye J."/>
            <person name="Ju F."/>
            <person name="Liu L."/>
            <person name="Boyd J.A."/>
            <person name="Deng Y."/>
            <person name="Parks D.H."/>
            <person name="Jiang X."/>
            <person name="Yin X."/>
            <person name="Woodcroft B.J."/>
            <person name="Tyson G.W."/>
            <person name="Hugenholtz P."/>
            <person name="Polz M.F."/>
            <person name="Zhang T."/>
        </authorList>
    </citation>
    <scope>NUCLEOTIDE SEQUENCE</scope>
    <source>
        <strain evidence="1">HKST-UBA01</strain>
    </source>
</reference>
<dbReference type="Gene3D" id="3.40.50.300">
    <property type="entry name" value="P-loop containing nucleotide triphosphate hydrolases"/>
    <property type="match status" value="1"/>
</dbReference>
<dbReference type="AlphaFoldDB" id="A0A956LVB6"/>
<dbReference type="InterPro" id="IPR027417">
    <property type="entry name" value="P-loop_NTPase"/>
</dbReference>
<reference evidence="1" key="1">
    <citation type="submission" date="2020-04" db="EMBL/GenBank/DDBJ databases">
        <authorList>
            <person name="Zhang T."/>
        </authorList>
    </citation>
    <scope>NUCLEOTIDE SEQUENCE</scope>
    <source>
        <strain evidence="1">HKST-UBA01</strain>
    </source>
</reference>
<evidence type="ECO:0000313" key="2">
    <source>
        <dbReference type="Proteomes" id="UP000697710"/>
    </source>
</evidence>
<gene>
    <name evidence="1" type="ORF">KC729_00035</name>
</gene>
<proteinExistence type="predicted"/>
<dbReference type="Gene3D" id="3.30.420.240">
    <property type="match status" value="1"/>
</dbReference>
<name>A0A956LVB6_UNCEI</name>
<evidence type="ECO:0008006" key="3">
    <source>
        <dbReference type="Google" id="ProtNLM"/>
    </source>
</evidence>
<protein>
    <recommendedName>
        <fullName evidence="3">Terminase large subunit gp17-like C-terminal domain-containing protein</fullName>
    </recommendedName>
</protein>
<dbReference type="EMBL" id="JAGQHR010000001">
    <property type="protein sequence ID" value="MCA9726038.1"/>
    <property type="molecule type" value="Genomic_DNA"/>
</dbReference>